<gene>
    <name evidence="2" type="ORF">BJ554DRAFT_2326</name>
</gene>
<name>A0A8H7ZQZ8_9FUNG</name>
<dbReference type="AlphaFoldDB" id="A0A8H7ZQZ8"/>
<proteinExistence type="predicted"/>
<organism evidence="2 3">
    <name type="scientific">Olpidium bornovanus</name>
    <dbReference type="NCBI Taxonomy" id="278681"/>
    <lineage>
        <taxon>Eukaryota</taxon>
        <taxon>Fungi</taxon>
        <taxon>Fungi incertae sedis</taxon>
        <taxon>Olpidiomycota</taxon>
        <taxon>Olpidiomycotina</taxon>
        <taxon>Olpidiomycetes</taxon>
        <taxon>Olpidiales</taxon>
        <taxon>Olpidiaceae</taxon>
        <taxon>Olpidium</taxon>
    </lineage>
</organism>
<dbReference type="EMBL" id="JAEFCI010009778">
    <property type="protein sequence ID" value="KAG5457615.1"/>
    <property type="molecule type" value="Genomic_DNA"/>
</dbReference>
<protein>
    <recommendedName>
        <fullName evidence="4">Retrotransposon gag domain-containing protein</fullName>
    </recommendedName>
</protein>
<evidence type="ECO:0000313" key="3">
    <source>
        <dbReference type="Proteomes" id="UP000673691"/>
    </source>
</evidence>
<sequence>MPLPGDDGHLTGTLVHQTLADYQAYVQQLQGQLANLQKERELLLARDSAHTAQQALNDDRPSDLDRTVAKLIRDKLKPFTGRDRLPHHVRNFLAQFRQYSSYMRLDIAAQLVAMSALFADNAAAWFQSLPPIATYAEFKQIFMHRWGDSLEEENVRKAFAKLRQMLHIQAWAERDSTAGPRVMKISSFAEAVSIAEELDEIDRQPQRGKGEIDRQRH</sequence>
<feature type="coiled-coil region" evidence="1">
    <location>
        <begin position="19"/>
        <end position="46"/>
    </location>
</feature>
<keyword evidence="1" id="KW-0175">Coiled coil</keyword>
<keyword evidence="3" id="KW-1185">Reference proteome</keyword>
<comment type="caution">
    <text evidence="2">The sequence shown here is derived from an EMBL/GenBank/DDBJ whole genome shotgun (WGS) entry which is preliminary data.</text>
</comment>
<evidence type="ECO:0000256" key="1">
    <source>
        <dbReference type="SAM" id="Coils"/>
    </source>
</evidence>
<evidence type="ECO:0008006" key="4">
    <source>
        <dbReference type="Google" id="ProtNLM"/>
    </source>
</evidence>
<reference evidence="2 3" key="1">
    <citation type="journal article" name="Sci. Rep.">
        <title>Genome-scale phylogenetic analyses confirm Olpidium as the closest living zoosporic fungus to the non-flagellated, terrestrial fungi.</title>
        <authorList>
            <person name="Chang Y."/>
            <person name="Rochon D."/>
            <person name="Sekimoto S."/>
            <person name="Wang Y."/>
            <person name="Chovatia M."/>
            <person name="Sandor L."/>
            <person name="Salamov A."/>
            <person name="Grigoriev I.V."/>
            <person name="Stajich J.E."/>
            <person name="Spatafora J.W."/>
        </authorList>
    </citation>
    <scope>NUCLEOTIDE SEQUENCE [LARGE SCALE GENOMIC DNA]</scope>
    <source>
        <strain evidence="2">S191</strain>
    </source>
</reference>
<dbReference type="Proteomes" id="UP000673691">
    <property type="component" value="Unassembled WGS sequence"/>
</dbReference>
<accession>A0A8H7ZQZ8</accession>
<evidence type="ECO:0000313" key="2">
    <source>
        <dbReference type="EMBL" id="KAG5457615.1"/>
    </source>
</evidence>